<evidence type="ECO:0000256" key="1">
    <source>
        <dbReference type="ARBA" id="ARBA00005234"/>
    </source>
</evidence>
<dbReference type="GO" id="GO:0008234">
    <property type="term" value="F:cysteine-type peptidase activity"/>
    <property type="evidence" value="ECO:0007669"/>
    <property type="project" value="InterPro"/>
</dbReference>
<evidence type="ECO:0000256" key="4">
    <source>
        <dbReference type="SAM" id="MobiDB-lite"/>
    </source>
</evidence>
<feature type="domain" description="Ubiquitin-like protease family profile" evidence="5">
    <location>
        <begin position="65"/>
        <end position="228"/>
    </location>
</feature>
<dbReference type="Proteomes" id="UP001172159">
    <property type="component" value="Unassembled WGS sequence"/>
</dbReference>
<sequence>MQRDDESDTSKGSYQRAAKLKASEQGPAPGNVLDIAMTLPTPPLTKKRQTVGKPDFESPANACKRLKLHEDTKQLAEPERQRQHPLQIRDACLSDTEMYSVLWSLVVLRRNSCTLDPLFIRRPGRTESRKAPVHVAHELSNPEAQILLPLHLVNHWALLHIDVKRRIGKIYDSLPSDANREMSRAIAHQFVEDYLSQQGEWIWKDEECPRQNDGRNCGVFALVTAAFLTAGQPLPSSYDPWFCRRILTLFEPEAHRNDNTLVVGTSFLDETCRLPLPALPHKPEDLRRATDLDTKTTLLNELTRIAGDANDKSQRLHRTVKLLRGLRHKYEQSYMIQRRLLRICRRQQTYYRTLAQHHQNVQHSLHIASEGRLTNEQNSHYKGMQETAAELAAEIKYRQRNYDLGEAVKDRLGETLHLLESVHEAWTDRVDECDDLLMIWKTGADFRLDNTAQSLQVGHGSSSALLLQLDLFSKNPRTPRYHHKFNDRGTVQINIFLPALATLPLMIFTNGKLTVATVNGHSPPTRWHRQENATANTQGSYAGILRLKS</sequence>
<evidence type="ECO:0000256" key="3">
    <source>
        <dbReference type="ARBA" id="ARBA00022801"/>
    </source>
</evidence>
<proteinExistence type="inferred from homology"/>
<keyword evidence="3" id="KW-0378">Hydrolase</keyword>
<gene>
    <name evidence="6" type="ORF">B0T21DRAFT_136196</name>
</gene>
<name>A0AA40BRG6_9PEZI</name>
<dbReference type="PROSITE" id="PS50600">
    <property type="entry name" value="ULP_PROTEASE"/>
    <property type="match status" value="1"/>
</dbReference>
<evidence type="ECO:0000313" key="7">
    <source>
        <dbReference type="Proteomes" id="UP001172159"/>
    </source>
</evidence>
<keyword evidence="2" id="KW-0645">Protease</keyword>
<dbReference type="InterPro" id="IPR038765">
    <property type="entry name" value="Papain-like_cys_pep_sf"/>
</dbReference>
<dbReference type="GO" id="GO:0019783">
    <property type="term" value="F:ubiquitin-like protein peptidase activity"/>
    <property type="evidence" value="ECO:0007669"/>
    <property type="project" value="UniProtKB-ARBA"/>
</dbReference>
<dbReference type="SUPFAM" id="SSF54001">
    <property type="entry name" value="Cysteine proteinases"/>
    <property type="match status" value="1"/>
</dbReference>
<comment type="caution">
    <text evidence="6">The sequence shown here is derived from an EMBL/GenBank/DDBJ whole genome shotgun (WGS) entry which is preliminary data.</text>
</comment>
<dbReference type="EMBL" id="JAUKTV010000004">
    <property type="protein sequence ID" value="KAK0739058.1"/>
    <property type="molecule type" value="Genomic_DNA"/>
</dbReference>
<accession>A0AA40BRG6</accession>
<keyword evidence="7" id="KW-1185">Reference proteome</keyword>
<dbReference type="Gene3D" id="3.40.395.10">
    <property type="entry name" value="Adenoviral Proteinase, Chain A"/>
    <property type="match status" value="1"/>
</dbReference>
<dbReference type="GO" id="GO:0006508">
    <property type="term" value="P:proteolysis"/>
    <property type="evidence" value="ECO:0007669"/>
    <property type="project" value="UniProtKB-KW"/>
</dbReference>
<reference evidence="6" key="1">
    <citation type="submission" date="2023-06" db="EMBL/GenBank/DDBJ databases">
        <title>Genome-scale phylogeny and comparative genomics of the fungal order Sordariales.</title>
        <authorList>
            <consortium name="Lawrence Berkeley National Laboratory"/>
            <person name="Hensen N."/>
            <person name="Bonometti L."/>
            <person name="Westerberg I."/>
            <person name="Brannstrom I.O."/>
            <person name="Guillou S."/>
            <person name="Cros-Aarteil S."/>
            <person name="Calhoun S."/>
            <person name="Haridas S."/>
            <person name="Kuo A."/>
            <person name="Mondo S."/>
            <person name="Pangilinan J."/>
            <person name="Riley R."/>
            <person name="Labutti K."/>
            <person name="Andreopoulos B."/>
            <person name="Lipzen A."/>
            <person name="Chen C."/>
            <person name="Yanf M."/>
            <person name="Daum C."/>
            <person name="Ng V."/>
            <person name="Clum A."/>
            <person name="Steindorff A."/>
            <person name="Ohm R."/>
            <person name="Martin F."/>
            <person name="Silar P."/>
            <person name="Natvig D."/>
            <person name="Lalanne C."/>
            <person name="Gautier V."/>
            <person name="Ament-Velasquez S.L."/>
            <person name="Kruys A."/>
            <person name="Hutchinson M.I."/>
            <person name="Powell A.J."/>
            <person name="Barry K."/>
            <person name="Miller A.N."/>
            <person name="Grigoriev I.V."/>
            <person name="Debuchy R."/>
            <person name="Gladieux P."/>
            <person name="Thoren M.H."/>
            <person name="Johannesson H."/>
        </authorList>
    </citation>
    <scope>NUCLEOTIDE SEQUENCE</scope>
    <source>
        <strain evidence="6">CBS 540.89</strain>
    </source>
</reference>
<comment type="similarity">
    <text evidence="1">Belongs to the peptidase C48 family.</text>
</comment>
<evidence type="ECO:0000313" key="6">
    <source>
        <dbReference type="EMBL" id="KAK0739058.1"/>
    </source>
</evidence>
<dbReference type="Pfam" id="PF02902">
    <property type="entry name" value="Peptidase_C48"/>
    <property type="match status" value="1"/>
</dbReference>
<protein>
    <recommendedName>
        <fullName evidence="5">Ubiquitin-like protease family profile domain-containing protein</fullName>
    </recommendedName>
</protein>
<dbReference type="InterPro" id="IPR003653">
    <property type="entry name" value="Peptidase_C48_C"/>
</dbReference>
<dbReference type="AlphaFoldDB" id="A0AA40BRG6"/>
<evidence type="ECO:0000256" key="2">
    <source>
        <dbReference type="ARBA" id="ARBA00022670"/>
    </source>
</evidence>
<organism evidence="6 7">
    <name type="scientific">Apiosordaria backusii</name>
    <dbReference type="NCBI Taxonomy" id="314023"/>
    <lineage>
        <taxon>Eukaryota</taxon>
        <taxon>Fungi</taxon>
        <taxon>Dikarya</taxon>
        <taxon>Ascomycota</taxon>
        <taxon>Pezizomycotina</taxon>
        <taxon>Sordariomycetes</taxon>
        <taxon>Sordariomycetidae</taxon>
        <taxon>Sordariales</taxon>
        <taxon>Lasiosphaeriaceae</taxon>
        <taxon>Apiosordaria</taxon>
    </lineage>
</organism>
<evidence type="ECO:0000259" key="5">
    <source>
        <dbReference type="PROSITE" id="PS50600"/>
    </source>
</evidence>
<feature type="region of interest" description="Disordered" evidence="4">
    <location>
        <begin position="1"/>
        <end position="38"/>
    </location>
</feature>